<sequence length="78" mass="8817">LCMESPHLASLCVEDPAQYKTKEQYMQHIKIQKHGAALADIIGHLRTRRSHEHSRTKYGICEQDTGSQYSTADSLICS</sequence>
<evidence type="ECO:0000313" key="1">
    <source>
        <dbReference type="Proteomes" id="UP000887576"/>
    </source>
</evidence>
<proteinExistence type="predicted"/>
<evidence type="ECO:0000313" key="2">
    <source>
        <dbReference type="WBParaSite" id="JU765_v2.g4497.t1"/>
    </source>
</evidence>
<reference evidence="2" key="1">
    <citation type="submission" date="2022-11" db="UniProtKB">
        <authorList>
            <consortium name="WormBaseParasite"/>
        </authorList>
    </citation>
    <scope>IDENTIFICATION</scope>
</reference>
<accession>A0AC34R846</accession>
<name>A0AC34R846_9BILA</name>
<dbReference type="WBParaSite" id="JU765_v2.g4497.t1">
    <property type="protein sequence ID" value="JU765_v2.g4497.t1"/>
    <property type="gene ID" value="JU765_v2.g4497"/>
</dbReference>
<organism evidence="1 2">
    <name type="scientific">Panagrolaimus sp. JU765</name>
    <dbReference type="NCBI Taxonomy" id="591449"/>
    <lineage>
        <taxon>Eukaryota</taxon>
        <taxon>Metazoa</taxon>
        <taxon>Ecdysozoa</taxon>
        <taxon>Nematoda</taxon>
        <taxon>Chromadorea</taxon>
        <taxon>Rhabditida</taxon>
        <taxon>Tylenchina</taxon>
        <taxon>Panagrolaimomorpha</taxon>
        <taxon>Panagrolaimoidea</taxon>
        <taxon>Panagrolaimidae</taxon>
        <taxon>Panagrolaimus</taxon>
    </lineage>
</organism>
<dbReference type="Proteomes" id="UP000887576">
    <property type="component" value="Unplaced"/>
</dbReference>
<protein>
    <submittedName>
        <fullName evidence="2">Uncharacterized protein</fullName>
    </submittedName>
</protein>